<dbReference type="RefSeq" id="WP_380047039.1">
    <property type="nucleotide sequence ID" value="NZ_JBHLTC010000015.1"/>
</dbReference>
<keyword evidence="9" id="KW-1133">Transmembrane helix</keyword>
<evidence type="ECO:0000256" key="7">
    <source>
        <dbReference type="ARBA" id="ARBA00022840"/>
    </source>
</evidence>
<organism evidence="13 14">
    <name type="scientific">Kribbella deserti</name>
    <dbReference type="NCBI Taxonomy" id="1926257"/>
    <lineage>
        <taxon>Bacteria</taxon>
        <taxon>Bacillati</taxon>
        <taxon>Actinomycetota</taxon>
        <taxon>Actinomycetes</taxon>
        <taxon>Propionibacteriales</taxon>
        <taxon>Kribbellaceae</taxon>
        <taxon>Kribbella</taxon>
    </lineage>
</organism>
<comment type="caution">
    <text evidence="13">The sequence shown here is derived from an EMBL/GenBank/DDBJ whole genome shotgun (WGS) entry which is preliminary data.</text>
</comment>
<keyword evidence="14" id="KW-1185">Reference proteome</keyword>
<feature type="transmembrane region" description="Helical" evidence="9">
    <location>
        <begin position="128"/>
        <end position="155"/>
    </location>
</feature>
<dbReference type="EMBL" id="JBHLTC010000015">
    <property type="protein sequence ID" value="MFC0625041.1"/>
    <property type="molecule type" value="Genomic_DNA"/>
</dbReference>
<evidence type="ECO:0000256" key="3">
    <source>
        <dbReference type="ARBA" id="ARBA00022553"/>
    </source>
</evidence>
<evidence type="ECO:0000259" key="12">
    <source>
        <dbReference type="Pfam" id="PF13796"/>
    </source>
</evidence>
<proteinExistence type="predicted"/>
<dbReference type="PANTHER" id="PTHR24421">
    <property type="entry name" value="NITRATE/NITRITE SENSOR PROTEIN NARX-RELATED"/>
    <property type="match status" value="1"/>
</dbReference>
<evidence type="ECO:0000256" key="1">
    <source>
        <dbReference type="ARBA" id="ARBA00000085"/>
    </source>
</evidence>
<feature type="transmembrane region" description="Helical" evidence="9">
    <location>
        <begin position="184"/>
        <end position="200"/>
    </location>
</feature>
<dbReference type="Pfam" id="PF07730">
    <property type="entry name" value="HisKA_3"/>
    <property type="match status" value="1"/>
</dbReference>
<keyword evidence="3" id="KW-0597">Phosphoprotein</keyword>
<evidence type="ECO:0000256" key="4">
    <source>
        <dbReference type="ARBA" id="ARBA00022679"/>
    </source>
</evidence>
<accession>A0ABV6QM08</accession>
<keyword evidence="7" id="KW-0067">ATP-binding</keyword>
<feature type="domain" description="Signal transduction histidine kinase subgroup 3 dimerisation and phosphoacceptor" evidence="11">
    <location>
        <begin position="245"/>
        <end position="312"/>
    </location>
</feature>
<dbReference type="Proteomes" id="UP001589890">
    <property type="component" value="Unassembled WGS sequence"/>
</dbReference>
<evidence type="ECO:0000313" key="13">
    <source>
        <dbReference type="EMBL" id="MFC0625041.1"/>
    </source>
</evidence>
<evidence type="ECO:0000259" key="10">
    <source>
        <dbReference type="Pfam" id="PF02518"/>
    </source>
</evidence>
<dbReference type="Pfam" id="PF02518">
    <property type="entry name" value="HATPase_c"/>
    <property type="match status" value="1"/>
</dbReference>
<dbReference type="Gene3D" id="1.20.5.1930">
    <property type="match status" value="1"/>
</dbReference>
<dbReference type="InterPro" id="IPR011712">
    <property type="entry name" value="Sig_transdc_His_kin_sub3_dim/P"/>
</dbReference>
<dbReference type="InterPro" id="IPR036890">
    <property type="entry name" value="HATPase_C_sf"/>
</dbReference>
<keyword evidence="4" id="KW-0808">Transferase</keyword>
<keyword evidence="9" id="KW-0472">Membrane</keyword>
<keyword evidence="5" id="KW-0547">Nucleotide-binding</keyword>
<evidence type="ECO:0000256" key="8">
    <source>
        <dbReference type="ARBA" id="ARBA00023012"/>
    </source>
</evidence>
<dbReference type="Gene3D" id="3.30.565.10">
    <property type="entry name" value="Histidine kinase-like ATPase, C-terminal domain"/>
    <property type="match status" value="1"/>
</dbReference>
<dbReference type="SUPFAM" id="SSF55874">
    <property type="entry name" value="ATPase domain of HSP90 chaperone/DNA topoisomerase II/histidine kinase"/>
    <property type="match status" value="1"/>
</dbReference>
<evidence type="ECO:0000256" key="6">
    <source>
        <dbReference type="ARBA" id="ARBA00022777"/>
    </source>
</evidence>
<dbReference type="PANTHER" id="PTHR24421:SF10">
    <property type="entry name" value="NITRATE_NITRITE SENSOR PROTEIN NARQ"/>
    <property type="match status" value="1"/>
</dbReference>
<dbReference type="InterPro" id="IPR025828">
    <property type="entry name" value="Put_sensor_dom"/>
</dbReference>
<evidence type="ECO:0000313" key="14">
    <source>
        <dbReference type="Proteomes" id="UP001589890"/>
    </source>
</evidence>
<gene>
    <name evidence="13" type="ORF">ACFFGN_13260</name>
</gene>
<feature type="domain" description="Histidine kinase/HSP90-like ATPase" evidence="10">
    <location>
        <begin position="350"/>
        <end position="433"/>
    </location>
</feature>
<protein>
    <recommendedName>
        <fullName evidence="2">histidine kinase</fullName>
        <ecNumber evidence="2">2.7.13.3</ecNumber>
    </recommendedName>
</protein>
<comment type="catalytic activity">
    <reaction evidence="1">
        <text>ATP + protein L-histidine = ADP + protein N-phospho-L-histidine.</text>
        <dbReference type="EC" id="2.7.13.3"/>
    </reaction>
</comment>
<evidence type="ECO:0000259" key="11">
    <source>
        <dbReference type="Pfam" id="PF07730"/>
    </source>
</evidence>
<feature type="domain" description="Putative sensor" evidence="12">
    <location>
        <begin position="45"/>
        <end position="216"/>
    </location>
</feature>
<keyword evidence="8" id="KW-0902">Two-component regulatory system</keyword>
<dbReference type="InterPro" id="IPR003594">
    <property type="entry name" value="HATPase_dom"/>
</dbReference>
<evidence type="ECO:0000256" key="9">
    <source>
        <dbReference type="SAM" id="Phobius"/>
    </source>
</evidence>
<feature type="transmembrane region" description="Helical" evidence="9">
    <location>
        <begin position="35"/>
        <end position="54"/>
    </location>
</feature>
<evidence type="ECO:0000256" key="2">
    <source>
        <dbReference type="ARBA" id="ARBA00012438"/>
    </source>
</evidence>
<sequence>MMDAPRHSSAAIEREKLMSTTTTTPAGIPLLARPFVALGLAVLAEIGIAFFVLQVVATPLVIVTVGIPLLLVAIPATRWYANLHRFLIGKLTGVHIPRPYRQASRPGPLRFLRTAAADPATWRDLAWLLVNATLGFVMTLLSAVLFLSMIFYLIYPFLLAVTPPGVFDRPFGGLVELDHAVEGFYMWPVAGIAFLLWYNFGRPLLTGYAQLSKSLLGPTKAAELNLRVQELATSRAETVDTQAAELRRIERDLHDGAQARLAALSMTLGLAESMVGRDPKQAQQLLTEARESAGHALSELRDLVRGIHPPVLADRGLDGAVRALALACPIKIDITIDLPGRPPAPVESAAYFAIAEALANLVKYSAATTAWVQLSYADEKLHIMVGDDGIGGAEIRPGGGLYGIQRRLAAFDGTLTLVSPTGGPTTVIMELPCESSSLKITPSSGTA</sequence>
<dbReference type="Pfam" id="PF13796">
    <property type="entry name" value="Sensor"/>
    <property type="match status" value="1"/>
</dbReference>
<dbReference type="GO" id="GO:0016301">
    <property type="term" value="F:kinase activity"/>
    <property type="evidence" value="ECO:0007669"/>
    <property type="project" value="UniProtKB-KW"/>
</dbReference>
<name>A0ABV6QM08_9ACTN</name>
<keyword evidence="9" id="KW-0812">Transmembrane</keyword>
<reference evidence="13 14" key="1">
    <citation type="submission" date="2024-09" db="EMBL/GenBank/DDBJ databases">
        <authorList>
            <person name="Sun Q."/>
            <person name="Mori K."/>
        </authorList>
    </citation>
    <scope>NUCLEOTIDE SEQUENCE [LARGE SCALE GENOMIC DNA]</scope>
    <source>
        <strain evidence="13 14">CGMCC 1.15906</strain>
    </source>
</reference>
<evidence type="ECO:0000256" key="5">
    <source>
        <dbReference type="ARBA" id="ARBA00022741"/>
    </source>
</evidence>
<dbReference type="CDD" id="cd16917">
    <property type="entry name" value="HATPase_UhpB-NarQ-NarX-like"/>
    <property type="match status" value="1"/>
</dbReference>
<dbReference type="EC" id="2.7.13.3" evidence="2"/>
<dbReference type="InterPro" id="IPR050482">
    <property type="entry name" value="Sensor_HK_TwoCompSys"/>
</dbReference>
<feature type="transmembrane region" description="Helical" evidence="9">
    <location>
        <begin position="60"/>
        <end position="81"/>
    </location>
</feature>
<keyword evidence="6 13" id="KW-0418">Kinase</keyword>